<dbReference type="EMBL" id="FITM01000026">
    <property type="protein sequence ID" value="SAY38375.1"/>
    <property type="molecule type" value="Genomic_DNA"/>
</dbReference>
<protein>
    <submittedName>
        <fullName evidence="2">Uncharacterized protein</fullName>
    </submittedName>
</protein>
<proteinExistence type="predicted"/>
<organism evidence="2 3">
    <name type="scientific">Candidatus Synechococcus spongiarum</name>
    <dbReference type="NCBI Taxonomy" id="431041"/>
    <lineage>
        <taxon>Bacteria</taxon>
        <taxon>Bacillati</taxon>
        <taxon>Cyanobacteriota</taxon>
        <taxon>Cyanophyceae</taxon>
        <taxon>Synechococcales</taxon>
        <taxon>Synechococcaceae</taxon>
        <taxon>Synechococcus</taxon>
    </lineage>
</organism>
<keyword evidence="3" id="KW-1185">Reference proteome</keyword>
<dbReference type="Proteomes" id="UP000182631">
    <property type="component" value="Unassembled WGS sequence"/>
</dbReference>
<feature type="region of interest" description="Disordered" evidence="1">
    <location>
        <begin position="18"/>
        <end position="40"/>
    </location>
</feature>
<evidence type="ECO:0000313" key="2">
    <source>
        <dbReference type="EMBL" id="SAY38375.1"/>
    </source>
</evidence>
<sequence length="40" mass="4313">MLATRGEQVEAKVDCLLENRLPTPANRPTPGLEPGTIRPA</sequence>
<name>A0A164Z376_9SYNE</name>
<evidence type="ECO:0000313" key="3">
    <source>
        <dbReference type="Proteomes" id="UP000182631"/>
    </source>
</evidence>
<gene>
    <name evidence="2" type="ORF">FLM9_233</name>
</gene>
<evidence type="ECO:0000256" key="1">
    <source>
        <dbReference type="SAM" id="MobiDB-lite"/>
    </source>
</evidence>
<dbReference type="AlphaFoldDB" id="A0A164Z376"/>
<accession>A0A164Z376</accession>
<reference evidence="3" key="1">
    <citation type="submission" date="2016-02" db="EMBL/GenBank/DDBJ databases">
        <authorList>
            <person name="liu f."/>
        </authorList>
    </citation>
    <scope>NUCLEOTIDE SEQUENCE [LARGE SCALE GENOMIC DNA]</scope>
</reference>